<feature type="region of interest" description="Disordered" evidence="1">
    <location>
        <begin position="234"/>
        <end position="317"/>
    </location>
</feature>
<evidence type="ECO:0000256" key="1">
    <source>
        <dbReference type="SAM" id="MobiDB-lite"/>
    </source>
</evidence>
<feature type="region of interest" description="Disordered" evidence="1">
    <location>
        <begin position="1"/>
        <end position="40"/>
    </location>
</feature>
<feature type="region of interest" description="Disordered" evidence="1">
    <location>
        <begin position="129"/>
        <end position="168"/>
    </location>
</feature>
<feature type="compositionally biased region" description="Low complexity" evidence="1">
    <location>
        <begin position="7"/>
        <end position="20"/>
    </location>
</feature>
<dbReference type="Proteomes" id="UP001219933">
    <property type="component" value="Chromosome 3"/>
</dbReference>
<evidence type="ECO:0000313" key="3">
    <source>
        <dbReference type="Proteomes" id="UP001219933"/>
    </source>
</evidence>
<feature type="compositionally biased region" description="Polar residues" evidence="1">
    <location>
        <begin position="234"/>
        <end position="244"/>
    </location>
</feature>
<reference evidence="2" key="1">
    <citation type="submission" date="2023-03" db="EMBL/GenBank/DDBJ databases">
        <title>Mating type loci evolution in Malassezia.</title>
        <authorList>
            <person name="Coelho M.A."/>
        </authorList>
    </citation>
    <scope>NUCLEOTIDE SEQUENCE</scope>
    <source>
        <strain evidence="2">CBS 11721</strain>
    </source>
</reference>
<proteinExistence type="predicted"/>
<organism evidence="2 3">
    <name type="scientific">Malassezia cuniculi</name>
    <dbReference type="NCBI Taxonomy" id="948313"/>
    <lineage>
        <taxon>Eukaryota</taxon>
        <taxon>Fungi</taxon>
        <taxon>Dikarya</taxon>
        <taxon>Basidiomycota</taxon>
        <taxon>Ustilaginomycotina</taxon>
        <taxon>Malasseziomycetes</taxon>
        <taxon>Malasseziales</taxon>
        <taxon>Malasseziaceae</taxon>
        <taxon>Malassezia</taxon>
    </lineage>
</organism>
<accession>A0AAF0EVN2</accession>
<sequence length="481" mass="51017">MAKVPQSPVAAPALARASVATSSGPAPSIVGTPTRASTNSARGIVRAHAPGSIPLSPVRLHVPLPISDTPSPLIPANDLPDDPQRASTAAHLYPLAPAWSPASFSPSIRSESGLTSDSMFFASPSLSRSHSVTRGRWPNTTQSRNRSRTQSSGHEYAHGTPTIGEADIFERSTERSSTHLYSPKEAIDLATAPALDHAADAIVRDANASLEVVTPQSPDNRLGHLSPWMGSSISLPRSDSSYQLPRSPGPRSPVPRKSMSRSPGPRSPAFRRMSDMPELSPAFLQAPNVRGHRRLASDISGTSKPLSPRANHSRGLSTTSAISGISDIISEAPRMVRTQSSSSTASITHNALSIDGAIIYDGEAARADHSIGGLADAIERLTTNERPPARSPSQHPANMSSYFALSPHLDDQPLHPHSPGSPSLFRYRVIPGEHGPASSGEVGTPRTVRSPGPAILLLLKSVALVSFMFRHHHMAIKNAFR</sequence>
<protein>
    <submittedName>
        <fullName evidence="2">Uncharacterized protein</fullName>
    </submittedName>
</protein>
<feature type="compositionally biased region" description="Low complexity" evidence="1">
    <location>
        <begin position="139"/>
        <end position="152"/>
    </location>
</feature>
<keyword evidence="3" id="KW-1185">Reference proteome</keyword>
<evidence type="ECO:0000313" key="2">
    <source>
        <dbReference type="EMBL" id="WFD35141.1"/>
    </source>
</evidence>
<name>A0AAF0EVN2_9BASI</name>
<dbReference type="AlphaFoldDB" id="A0AAF0EVN2"/>
<dbReference type="EMBL" id="CP119879">
    <property type="protein sequence ID" value="WFD35141.1"/>
    <property type="molecule type" value="Genomic_DNA"/>
</dbReference>
<gene>
    <name evidence="2" type="ORF">MCUN1_001990</name>
</gene>